<protein>
    <submittedName>
        <fullName evidence="3">SDR family NAD(P)-dependent oxidoreductase</fullName>
    </submittedName>
</protein>
<gene>
    <name evidence="3" type="ORF">C4541_04125</name>
</gene>
<dbReference type="AlphaFoldDB" id="A0A3A4RCC5"/>
<evidence type="ECO:0000313" key="3">
    <source>
        <dbReference type="EMBL" id="RJP60417.1"/>
    </source>
</evidence>
<reference evidence="3 4" key="1">
    <citation type="journal article" date="2017" name="ISME J.">
        <title>Energy and carbon metabolisms in a deep terrestrial subsurface fluid microbial community.</title>
        <authorList>
            <person name="Momper L."/>
            <person name="Jungbluth S.P."/>
            <person name="Lee M.D."/>
            <person name="Amend J.P."/>
        </authorList>
    </citation>
    <scope>NUCLEOTIDE SEQUENCE [LARGE SCALE GENOMIC DNA]</scope>
    <source>
        <strain evidence="3">SURF_26</strain>
    </source>
</reference>
<evidence type="ECO:0000256" key="1">
    <source>
        <dbReference type="ARBA" id="ARBA00006484"/>
    </source>
</evidence>
<keyword evidence="2" id="KW-0560">Oxidoreductase</keyword>
<accession>A0A3A4RCC5</accession>
<dbReference type="GO" id="GO:0016020">
    <property type="term" value="C:membrane"/>
    <property type="evidence" value="ECO:0007669"/>
    <property type="project" value="TreeGrafter"/>
</dbReference>
<dbReference type="EMBL" id="QZJZ01000030">
    <property type="protein sequence ID" value="RJP60417.1"/>
    <property type="molecule type" value="Genomic_DNA"/>
</dbReference>
<evidence type="ECO:0000313" key="4">
    <source>
        <dbReference type="Proteomes" id="UP000266426"/>
    </source>
</evidence>
<dbReference type="SUPFAM" id="SSF51735">
    <property type="entry name" value="NAD(P)-binding Rossmann-fold domains"/>
    <property type="match status" value="1"/>
</dbReference>
<dbReference type="PANTHER" id="PTHR44196:SF3">
    <property type="entry name" value="SHORT CHAIN DEHYDROGENASE FAMILY PROTEIN"/>
    <property type="match status" value="1"/>
</dbReference>
<dbReference type="Gene3D" id="3.40.50.720">
    <property type="entry name" value="NAD(P)-binding Rossmann-like Domain"/>
    <property type="match status" value="1"/>
</dbReference>
<organism evidence="3 4">
    <name type="scientific">Candidatus Auribacter fodinae</name>
    <dbReference type="NCBI Taxonomy" id="2093366"/>
    <lineage>
        <taxon>Bacteria</taxon>
        <taxon>Pseudomonadati</taxon>
        <taxon>Candidatus Auribacterota</taxon>
        <taxon>Candidatus Auribacteria</taxon>
        <taxon>Candidatus Auribacterales</taxon>
        <taxon>Candidatus Auribacteraceae</taxon>
        <taxon>Candidatus Auribacter</taxon>
    </lineage>
</organism>
<name>A0A3A4RCC5_9BACT</name>
<dbReference type="Pfam" id="PF00106">
    <property type="entry name" value="adh_short"/>
    <property type="match status" value="1"/>
</dbReference>
<dbReference type="PANTHER" id="PTHR44196">
    <property type="entry name" value="DEHYDROGENASE/REDUCTASE SDR FAMILY MEMBER 7B"/>
    <property type="match status" value="1"/>
</dbReference>
<dbReference type="PRINTS" id="PR00081">
    <property type="entry name" value="GDHRDH"/>
</dbReference>
<dbReference type="Proteomes" id="UP000266426">
    <property type="component" value="Unassembled WGS sequence"/>
</dbReference>
<dbReference type="GO" id="GO:0016491">
    <property type="term" value="F:oxidoreductase activity"/>
    <property type="evidence" value="ECO:0007669"/>
    <property type="project" value="UniProtKB-KW"/>
</dbReference>
<comment type="similarity">
    <text evidence="1">Belongs to the short-chain dehydrogenases/reductases (SDR) family.</text>
</comment>
<proteinExistence type="inferred from homology"/>
<dbReference type="InterPro" id="IPR036291">
    <property type="entry name" value="NAD(P)-bd_dom_sf"/>
</dbReference>
<dbReference type="InterPro" id="IPR002347">
    <property type="entry name" value="SDR_fam"/>
</dbReference>
<evidence type="ECO:0000256" key="2">
    <source>
        <dbReference type="ARBA" id="ARBA00023002"/>
    </source>
</evidence>
<comment type="caution">
    <text evidence="3">The sequence shown here is derived from an EMBL/GenBank/DDBJ whole genome shotgun (WGS) entry which is preliminary data.</text>
</comment>
<sequence>MPDTRSKAIVIGASSGIGYALVKELSARGYTVGMASRRLEPMKHLQNELKTPSYIRQMDVSDTETACITLRELICSMQGADMIIINSGVRIDNRDFLTANDLNTIAVNVCGFIAMAHVAVDHFIKARHGSLVGISSIAGLKGSALSPAYNASKACISNYMSGLRQKCREYGDISVTDIRPGFVDTPMVADIKSKFWVASPEKAARQIIDAALKKKKVAYVTKRWKLLAIVAQTVPENFYSSVYRKFRR</sequence>